<evidence type="ECO:0000259" key="9">
    <source>
        <dbReference type="SMART" id="SM00642"/>
    </source>
</evidence>
<gene>
    <name evidence="10" type="ORF">HT578_02430</name>
</gene>
<evidence type="ECO:0000256" key="1">
    <source>
        <dbReference type="ARBA" id="ARBA00001913"/>
    </source>
</evidence>
<dbReference type="EMBL" id="CP054856">
    <property type="protein sequence ID" value="QVM85976.1"/>
    <property type="molecule type" value="Genomic_DNA"/>
</dbReference>
<evidence type="ECO:0000256" key="7">
    <source>
        <dbReference type="ARBA" id="ARBA00023295"/>
    </source>
</evidence>
<keyword evidence="3" id="KW-0479">Metal-binding</keyword>
<evidence type="ECO:0000256" key="8">
    <source>
        <dbReference type="SAM" id="SignalP"/>
    </source>
</evidence>
<dbReference type="PANTHER" id="PTHR10357">
    <property type="entry name" value="ALPHA-AMYLASE FAMILY MEMBER"/>
    <property type="match status" value="1"/>
</dbReference>
<dbReference type="SMART" id="SM00642">
    <property type="entry name" value="Aamy"/>
    <property type="match status" value="1"/>
</dbReference>
<dbReference type="InterPro" id="IPR013777">
    <property type="entry name" value="A-amylase-like"/>
</dbReference>
<keyword evidence="5" id="KW-0106">Calcium</keyword>
<dbReference type="PANTHER" id="PTHR10357:SF209">
    <property type="entry name" value="PERIPLASMIC ALPHA-AMYLASE"/>
    <property type="match status" value="1"/>
</dbReference>
<evidence type="ECO:0000256" key="5">
    <source>
        <dbReference type="ARBA" id="ARBA00022837"/>
    </source>
</evidence>
<keyword evidence="8" id="KW-0732">Signal</keyword>
<evidence type="ECO:0000256" key="6">
    <source>
        <dbReference type="ARBA" id="ARBA00023277"/>
    </source>
</evidence>
<protein>
    <submittedName>
        <fullName evidence="10">Alpha-amylase</fullName>
    </submittedName>
</protein>
<dbReference type="SUPFAM" id="SSF51445">
    <property type="entry name" value="(Trans)glycosidases"/>
    <property type="match status" value="1"/>
</dbReference>
<dbReference type="CDD" id="cd11339">
    <property type="entry name" value="AmyAc_bac_CMD_like_2"/>
    <property type="match status" value="1"/>
</dbReference>
<dbReference type="Pfam" id="PF00128">
    <property type="entry name" value="Alpha-amylase"/>
    <property type="match status" value="1"/>
</dbReference>
<dbReference type="RefSeq" id="WP_213503966.1">
    <property type="nucleotide sequence ID" value="NZ_CP054856.1"/>
</dbReference>
<proteinExistence type="inferred from homology"/>
<sequence>MIRATTLALAASSLALLSSAGHSRDAVLSDALTALRARAPEQEVIYFLLPDRFENGDPDNDRGGYAGDRLATGFDPADKGFYHGGDLAGLTSRLDYIQGLGATAIWVGPVFRNKPVQGAPGQESAGYHGYWITDFTSLDPHLGTEAEFAAFVKAAHARGMKVYMDIIVNHTADVITYTDGAESGYAYRSKAQYPFSTRGGVQGAPINPGFVGDHDPAPANWAKLTDPGFAYAPRVSEGERAAKTPKWLNDPIYYHNRGDTDWTGESAQYGDFIGLDDLATEHPRVVEGMIEIYGAWIDRYGIDGFRIDTARHVNPEFWQAFVPAMEERARQGGIPNFHIFGEVATERYDPALLASWTHAAGFPAVLDFGLMYAVIHALSAGGGQAELARLPMDDTLYAGGTEAANRLPTFLGNHDAGRIAMLLEKANPGISREELLARVTLAHALLLSLRGVPTIYAGDEQGFVGTGGDKEARQDMFASQVAAFNTQDLLGTDATSAEANFDTTHPLYRFISQMAQLRAHTPALQSGATRLRAASETAPGLFAVSRFDPRDGHEIVMVFNTSGQALEAVVAVDPNSAQFREIAGHGCVTKSIAAGSLAITLAPFGFALCEARR</sequence>
<feature type="signal peptide" evidence="8">
    <location>
        <begin position="1"/>
        <end position="23"/>
    </location>
</feature>
<keyword evidence="11" id="KW-1185">Reference proteome</keyword>
<evidence type="ECO:0000313" key="11">
    <source>
        <dbReference type="Proteomes" id="UP000677126"/>
    </source>
</evidence>
<organism evidence="10 11">
    <name type="scientific">Novosphingobium decolorationis</name>
    <dbReference type="NCBI Taxonomy" id="2698673"/>
    <lineage>
        <taxon>Bacteria</taxon>
        <taxon>Pseudomonadati</taxon>
        <taxon>Pseudomonadota</taxon>
        <taxon>Alphaproteobacteria</taxon>
        <taxon>Sphingomonadales</taxon>
        <taxon>Sphingomonadaceae</taxon>
        <taxon>Novosphingobium</taxon>
    </lineage>
</organism>
<keyword evidence="6" id="KW-0119">Carbohydrate metabolism</keyword>
<comment type="cofactor">
    <cofactor evidence="1">
        <name>Ca(2+)</name>
        <dbReference type="ChEBI" id="CHEBI:29108"/>
    </cofactor>
</comment>
<evidence type="ECO:0000256" key="2">
    <source>
        <dbReference type="ARBA" id="ARBA00008061"/>
    </source>
</evidence>
<feature type="domain" description="Glycosyl hydrolase family 13 catalytic" evidence="9">
    <location>
        <begin position="47"/>
        <end position="518"/>
    </location>
</feature>
<evidence type="ECO:0000256" key="3">
    <source>
        <dbReference type="ARBA" id="ARBA00022723"/>
    </source>
</evidence>
<dbReference type="Gene3D" id="3.20.20.80">
    <property type="entry name" value="Glycosidases"/>
    <property type="match status" value="2"/>
</dbReference>
<reference evidence="10 11" key="1">
    <citation type="journal article" date="2021" name="Int. J. Syst. Evol. Microbiol.">
        <title>Novosphingobium decolorationis sp. nov., an aniline blue-decolourizing bacterium isolated from East Pacific sediment.</title>
        <authorList>
            <person name="Chen X."/>
            <person name="Dong B."/>
            <person name="Chen T."/>
            <person name="Ren N."/>
            <person name="Wang J."/>
            <person name="Xu Y."/>
            <person name="Yang J."/>
            <person name="Zhu S."/>
            <person name="Chen J."/>
        </authorList>
    </citation>
    <scope>NUCLEOTIDE SEQUENCE [LARGE SCALE GENOMIC DNA]</scope>
    <source>
        <strain evidence="10 11">502str22</strain>
    </source>
</reference>
<evidence type="ECO:0000313" key="10">
    <source>
        <dbReference type="EMBL" id="QVM85976.1"/>
    </source>
</evidence>
<evidence type="ECO:0000256" key="4">
    <source>
        <dbReference type="ARBA" id="ARBA00022801"/>
    </source>
</evidence>
<dbReference type="PIRSF" id="PIRSF001024">
    <property type="entry name" value="Alph-amyl_fung"/>
    <property type="match status" value="1"/>
</dbReference>
<name>A0ABX8ED04_9SPHN</name>
<dbReference type="Proteomes" id="UP000677126">
    <property type="component" value="Chromosome"/>
</dbReference>
<feature type="chain" id="PRO_5046405578" evidence="8">
    <location>
        <begin position="24"/>
        <end position="613"/>
    </location>
</feature>
<keyword evidence="7" id="KW-0326">Glycosidase</keyword>
<comment type="similarity">
    <text evidence="2">Belongs to the glycosyl hydrolase 13 family.</text>
</comment>
<dbReference type="InterPro" id="IPR006047">
    <property type="entry name" value="GH13_cat_dom"/>
</dbReference>
<keyword evidence="4" id="KW-0378">Hydrolase</keyword>
<dbReference type="InterPro" id="IPR017853">
    <property type="entry name" value="GH"/>
</dbReference>
<accession>A0ABX8ED04</accession>